<comment type="caution">
    <text evidence="1">The sequence shown here is derived from an EMBL/GenBank/DDBJ whole genome shotgun (WGS) entry which is preliminary data.</text>
</comment>
<accession>A0AAD8TEW4</accession>
<evidence type="ECO:0000313" key="1">
    <source>
        <dbReference type="EMBL" id="KAK1681325.1"/>
    </source>
</evidence>
<reference evidence="1" key="1">
    <citation type="submission" date="2023-07" db="EMBL/GenBank/DDBJ databases">
        <title>A chromosome-level genome assembly of Lolium multiflorum.</title>
        <authorList>
            <person name="Chen Y."/>
            <person name="Copetti D."/>
            <person name="Kolliker R."/>
            <person name="Studer B."/>
        </authorList>
    </citation>
    <scope>NUCLEOTIDE SEQUENCE</scope>
    <source>
        <strain evidence="1">02402/16</strain>
        <tissue evidence="1">Leaf</tissue>
    </source>
</reference>
<gene>
    <name evidence="1" type="ORF">QYE76_042173</name>
</gene>
<dbReference type="PANTHER" id="PTHR46758">
    <property type="entry name" value="MYND DOMAIN-CONTAINING"/>
    <property type="match status" value="1"/>
</dbReference>
<name>A0AAD8TEW4_LOLMU</name>
<dbReference type="InterPro" id="IPR044508">
    <property type="entry name" value="At5g50450/At1g67340-like"/>
</dbReference>
<proteinExistence type="predicted"/>
<dbReference type="AlphaFoldDB" id="A0AAD8TEW4"/>
<dbReference type="Proteomes" id="UP001231189">
    <property type="component" value="Unassembled WGS sequence"/>
</dbReference>
<dbReference type="PANTHER" id="PTHR46758:SF2">
    <property type="entry name" value="OJ1485_B09.11 PROTEIN"/>
    <property type="match status" value="1"/>
</dbReference>
<keyword evidence="2" id="KW-1185">Reference proteome</keyword>
<organism evidence="1 2">
    <name type="scientific">Lolium multiflorum</name>
    <name type="common">Italian ryegrass</name>
    <name type="synonym">Lolium perenne subsp. multiflorum</name>
    <dbReference type="NCBI Taxonomy" id="4521"/>
    <lineage>
        <taxon>Eukaryota</taxon>
        <taxon>Viridiplantae</taxon>
        <taxon>Streptophyta</taxon>
        <taxon>Embryophyta</taxon>
        <taxon>Tracheophyta</taxon>
        <taxon>Spermatophyta</taxon>
        <taxon>Magnoliopsida</taxon>
        <taxon>Liliopsida</taxon>
        <taxon>Poales</taxon>
        <taxon>Poaceae</taxon>
        <taxon>BOP clade</taxon>
        <taxon>Pooideae</taxon>
        <taxon>Poodae</taxon>
        <taxon>Poeae</taxon>
        <taxon>Poeae Chloroplast Group 2 (Poeae type)</taxon>
        <taxon>Loliodinae</taxon>
        <taxon>Loliinae</taxon>
        <taxon>Lolium</taxon>
    </lineage>
</organism>
<protein>
    <submittedName>
        <fullName evidence="1">Uncharacterized protein</fullName>
    </submittedName>
</protein>
<dbReference type="EMBL" id="JAUUTY010000002">
    <property type="protein sequence ID" value="KAK1681325.1"/>
    <property type="molecule type" value="Genomic_DNA"/>
</dbReference>
<evidence type="ECO:0000313" key="2">
    <source>
        <dbReference type="Proteomes" id="UP001231189"/>
    </source>
</evidence>
<sequence length="304" mass="33331">MQAHKRIRTDEAVSSTNKLVVLSLQSFGQDRFIELPDDLLITVLAKVAYGASSPADQANTRMTFSRFKKIAHNSEVLKNASASCIAVSAKKWSHDAEHFLKSCADAREHERGTDLIADAALQSNSYAIYSLAVIMFNGSGGTGEDRNIRVSVSVPALQGLVTWKRFASSASLPSTMVPTRPTAFFQSGSQQGTSSEGSIWTMVIQQSSNFYHAAILDVVVVKFEDRSSTRAPAAARLSTVLKFARQHTGRLSTESLADRWNKVKTEVIKPTHQSMATQQQMKPRGHLMSERDRATLCHLLSSSV</sequence>